<evidence type="ECO:0000256" key="2">
    <source>
        <dbReference type="ARBA" id="ARBA00001947"/>
    </source>
</evidence>
<keyword evidence="8" id="KW-1185">Reference proteome</keyword>
<dbReference type="InterPro" id="IPR050072">
    <property type="entry name" value="Peptidase_M20A"/>
</dbReference>
<dbReference type="RefSeq" id="WP_204699630.1">
    <property type="nucleotide sequence ID" value="NZ_JAFBEC010000018.1"/>
</dbReference>
<dbReference type="InterPro" id="IPR010182">
    <property type="entry name" value="ArgE/DapE"/>
</dbReference>
<evidence type="ECO:0000256" key="5">
    <source>
        <dbReference type="ARBA" id="ARBA00023285"/>
    </source>
</evidence>
<organism evidence="7 8">
    <name type="scientific">Geomicrobium sediminis</name>
    <dbReference type="NCBI Taxonomy" id="1347788"/>
    <lineage>
        <taxon>Bacteria</taxon>
        <taxon>Bacillati</taxon>
        <taxon>Bacillota</taxon>
        <taxon>Bacilli</taxon>
        <taxon>Bacillales</taxon>
        <taxon>Geomicrobium</taxon>
    </lineage>
</organism>
<name>A0ABS2PHY9_9BACL</name>
<comment type="caution">
    <text evidence="7">The sequence shown here is derived from an EMBL/GenBank/DDBJ whole genome shotgun (WGS) entry which is preliminary data.</text>
</comment>
<dbReference type="PANTHER" id="PTHR43808:SF25">
    <property type="entry name" value="PEPTIDASE M20 DIMERISATION DOMAIN-CONTAINING PROTEIN"/>
    <property type="match status" value="1"/>
</dbReference>
<dbReference type="Gene3D" id="3.40.630.10">
    <property type="entry name" value="Zn peptidases"/>
    <property type="match status" value="1"/>
</dbReference>
<comment type="similarity">
    <text evidence="3">Belongs to the peptidase M20A family.</text>
</comment>
<dbReference type="Pfam" id="PF01546">
    <property type="entry name" value="Peptidase_M20"/>
    <property type="match status" value="1"/>
</dbReference>
<keyword evidence="7" id="KW-0378">Hydrolase</keyword>
<dbReference type="EMBL" id="JAFBEC010000018">
    <property type="protein sequence ID" value="MBM7634872.1"/>
    <property type="molecule type" value="Genomic_DNA"/>
</dbReference>
<proteinExistence type="inferred from homology"/>
<dbReference type="NCBIfam" id="NF005306">
    <property type="entry name" value="PRK06837.1"/>
    <property type="match status" value="1"/>
</dbReference>
<gene>
    <name evidence="7" type="ORF">JOD17_003999</name>
</gene>
<dbReference type="Proteomes" id="UP000741863">
    <property type="component" value="Unassembled WGS sequence"/>
</dbReference>
<reference evidence="7 8" key="1">
    <citation type="submission" date="2021-01" db="EMBL/GenBank/DDBJ databases">
        <title>Genomic Encyclopedia of Type Strains, Phase IV (KMG-IV): sequencing the most valuable type-strain genomes for metagenomic binning, comparative biology and taxonomic classification.</title>
        <authorList>
            <person name="Goeker M."/>
        </authorList>
    </citation>
    <scope>NUCLEOTIDE SEQUENCE [LARGE SCALE GENOMIC DNA]</scope>
    <source>
        <strain evidence="7 8">DSM 25540</strain>
    </source>
</reference>
<dbReference type="InterPro" id="IPR011650">
    <property type="entry name" value="Peptidase_M20_dimer"/>
</dbReference>
<dbReference type="PANTHER" id="PTHR43808">
    <property type="entry name" value="ACETYLORNITHINE DEACETYLASE"/>
    <property type="match status" value="1"/>
</dbReference>
<evidence type="ECO:0000256" key="1">
    <source>
        <dbReference type="ARBA" id="ARBA00001941"/>
    </source>
</evidence>
<evidence type="ECO:0000256" key="4">
    <source>
        <dbReference type="ARBA" id="ARBA00022833"/>
    </source>
</evidence>
<feature type="domain" description="Peptidase M20 dimerisation" evidence="6">
    <location>
        <begin position="211"/>
        <end position="318"/>
    </location>
</feature>
<dbReference type="InterPro" id="IPR002933">
    <property type="entry name" value="Peptidase_M20"/>
</dbReference>
<sequence length="439" mass="49494">MITAQNTNVNEIHKEIETSWNEQLEFLKELIRYKSLSGDERPIQQYIAHYLQNQLHMHVDRFQPDIESIAKHPGFSPVEWDYENSDVVVGSHYGSEGENNALIFQGHTDVVSAEPVSLWNTDPYEPTEKDGRLYGRGAADMKAGLAAMVFAYRAIQKAGYQPKSNVMLQFVPDEERTGNGALAALEAGYTGKAALIPEPFGLKAAYAQVGSMWFRVRYDTVRSTQDGHVQCNAIEKGQVIIDALKQFVRHLNGQVTHPAFKDQEEPIEMNIGKFHSGDFESNEPVVGTIEGRIGLVPGETVKERKESMRAFLREALQSDDWFCDHLPHIEFYGFHAEPTESDDQSQLFQALDHAHEEVIGGQPKRRTLPSTTDARFFQLYYDSDAICYGPEGGNFHEIDEWVDLESVKQVTKVYANLLSSWCGLEKISEATAEEVDVSK</sequence>
<comment type="cofactor">
    <cofactor evidence="1">
        <name>Co(2+)</name>
        <dbReference type="ChEBI" id="CHEBI:48828"/>
    </cofactor>
</comment>
<accession>A0ABS2PHY9</accession>
<dbReference type="GO" id="GO:0008777">
    <property type="term" value="F:acetylornithine deacetylase activity"/>
    <property type="evidence" value="ECO:0007669"/>
    <property type="project" value="UniProtKB-EC"/>
</dbReference>
<evidence type="ECO:0000256" key="3">
    <source>
        <dbReference type="ARBA" id="ARBA00006247"/>
    </source>
</evidence>
<evidence type="ECO:0000259" key="6">
    <source>
        <dbReference type="Pfam" id="PF07687"/>
    </source>
</evidence>
<evidence type="ECO:0000313" key="8">
    <source>
        <dbReference type="Proteomes" id="UP000741863"/>
    </source>
</evidence>
<keyword evidence="4" id="KW-0862">Zinc</keyword>
<dbReference type="Gene3D" id="3.30.70.360">
    <property type="match status" value="1"/>
</dbReference>
<dbReference type="NCBIfam" id="TIGR01910">
    <property type="entry name" value="DapE-ArgE"/>
    <property type="match status" value="1"/>
</dbReference>
<comment type="cofactor">
    <cofactor evidence="2">
        <name>Zn(2+)</name>
        <dbReference type="ChEBI" id="CHEBI:29105"/>
    </cofactor>
</comment>
<evidence type="ECO:0000313" key="7">
    <source>
        <dbReference type="EMBL" id="MBM7634872.1"/>
    </source>
</evidence>
<dbReference type="Pfam" id="PF07687">
    <property type="entry name" value="M20_dimer"/>
    <property type="match status" value="1"/>
</dbReference>
<protein>
    <submittedName>
        <fullName evidence="7">Acetylornithine deacetylase</fullName>
        <ecNumber evidence="7">3.5.1.16</ecNumber>
    </submittedName>
</protein>
<keyword evidence="5" id="KW-0170">Cobalt</keyword>
<dbReference type="EC" id="3.5.1.16" evidence="7"/>
<dbReference type="SUPFAM" id="SSF53187">
    <property type="entry name" value="Zn-dependent exopeptidases"/>
    <property type="match status" value="1"/>
</dbReference>